<evidence type="ECO:0000256" key="1">
    <source>
        <dbReference type="SAM" id="Phobius"/>
    </source>
</evidence>
<sequence>MHKLKAIFLYYGGLLFVVISMSLTGCQAPPPIEWESSTALEMELASKTKLGLAIALGVSEHTDASGIYTLGESRNAFASRMSLAGSAEQSLDIQYYIWRKDITGTLMLKALLDAAERGVRVRLLLDDMNDNELEPLLLALNSHKNVQIRLFNPFIYRSFRIIDYITAFSRVNRRMHNKSFTVDNTVTIIGGRNIGDEYFGASEDLMFSDVDVLAIGPVVAEVSADFDRYWASESAFPLQQIIDTVATDSSLLVQAAEQVTESDNAADFFEALKNDSSINSLLQQDLSMVWATTFLISDDPAKGVGKADPDELLTARLSKVIGTTESHLTIVSSYFVPTQAGTEALVKLASSGVKITIITNSLEATDVAAVHAGYARYRKQLLAAGVQLFEMRAGEQQTNMAMFGSSAASLHAKIFTIDSKRIFIGSFNFDPRSANLNTELGFVIESPELTTKMEESFANASEHAYRVMLNAKGDLYWLEQKDGTEVRHDHEPNMGWWKRFGVSLLALFPIEWLL</sequence>
<dbReference type="AlphaFoldDB" id="A0A1E7Q334"/>
<dbReference type="PANTHER" id="PTHR21248:SF12">
    <property type="entry name" value="CARDIOLIPIN SYNTHASE C"/>
    <property type="match status" value="1"/>
</dbReference>
<dbReference type="PROSITE" id="PS51257">
    <property type="entry name" value="PROKAR_LIPOPROTEIN"/>
    <property type="match status" value="1"/>
</dbReference>
<reference evidence="4" key="1">
    <citation type="submission" date="2016-09" db="EMBL/GenBank/DDBJ databases">
        <authorList>
            <person name="Wan X."/>
            <person name="Hou S."/>
        </authorList>
    </citation>
    <scope>NUCLEOTIDE SEQUENCE [LARGE SCALE GENOMIC DNA]</scope>
    <source>
        <strain evidence="4">KH87</strain>
    </source>
</reference>
<dbReference type="STRING" id="1628148.BI198_02440"/>
<keyword evidence="1" id="KW-1133">Transmembrane helix</keyword>
<dbReference type="PROSITE" id="PS50035">
    <property type="entry name" value="PLD"/>
    <property type="match status" value="2"/>
</dbReference>
<accession>A0A1E7Q334</accession>
<dbReference type="Gene3D" id="3.30.870.10">
    <property type="entry name" value="Endonuclease Chain A"/>
    <property type="match status" value="2"/>
</dbReference>
<dbReference type="SMART" id="SM00155">
    <property type="entry name" value="PLDc"/>
    <property type="match status" value="2"/>
</dbReference>
<organism evidence="3 4">
    <name type="scientific">Rheinheimera salexigens</name>
    <dbReference type="NCBI Taxonomy" id="1628148"/>
    <lineage>
        <taxon>Bacteria</taxon>
        <taxon>Pseudomonadati</taxon>
        <taxon>Pseudomonadota</taxon>
        <taxon>Gammaproteobacteria</taxon>
        <taxon>Chromatiales</taxon>
        <taxon>Chromatiaceae</taxon>
        <taxon>Rheinheimera</taxon>
    </lineage>
</organism>
<gene>
    <name evidence="3" type="ORF">BI198_02440</name>
</gene>
<dbReference type="InterPro" id="IPR025202">
    <property type="entry name" value="PLD-like_dom"/>
</dbReference>
<dbReference type="CDD" id="cd09111">
    <property type="entry name" value="PLDc_ymdC_like_1"/>
    <property type="match status" value="1"/>
</dbReference>
<dbReference type="GO" id="GO:0030572">
    <property type="term" value="F:phosphatidyltransferase activity"/>
    <property type="evidence" value="ECO:0007669"/>
    <property type="project" value="UniProtKB-ARBA"/>
</dbReference>
<dbReference type="GO" id="GO:0032049">
    <property type="term" value="P:cardiolipin biosynthetic process"/>
    <property type="evidence" value="ECO:0007669"/>
    <property type="project" value="UniProtKB-ARBA"/>
</dbReference>
<dbReference type="RefSeq" id="WP_070048124.1">
    <property type="nucleotide sequence ID" value="NZ_CBCSDO010000001.1"/>
</dbReference>
<proteinExistence type="predicted"/>
<dbReference type="InterPro" id="IPR001736">
    <property type="entry name" value="PLipase_D/transphosphatidylase"/>
</dbReference>
<keyword evidence="1" id="KW-0472">Membrane</keyword>
<protein>
    <submittedName>
        <fullName evidence="3">Phospholipase</fullName>
    </submittedName>
</protein>
<feature type="transmembrane region" description="Helical" evidence="1">
    <location>
        <begin position="7"/>
        <end position="25"/>
    </location>
</feature>
<dbReference type="Proteomes" id="UP000242258">
    <property type="component" value="Unassembled WGS sequence"/>
</dbReference>
<evidence type="ECO:0000259" key="2">
    <source>
        <dbReference type="PROSITE" id="PS50035"/>
    </source>
</evidence>
<dbReference type="PANTHER" id="PTHR21248">
    <property type="entry name" value="CARDIOLIPIN SYNTHASE"/>
    <property type="match status" value="1"/>
</dbReference>
<comment type="caution">
    <text evidence="3">The sequence shown here is derived from an EMBL/GenBank/DDBJ whole genome shotgun (WGS) entry which is preliminary data.</text>
</comment>
<keyword evidence="1" id="KW-0812">Transmembrane</keyword>
<keyword evidence="4" id="KW-1185">Reference proteome</keyword>
<feature type="domain" description="PLD phosphodiesterase" evidence="2">
    <location>
        <begin position="171"/>
        <end position="198"/>
    </location>
</feature>
<name>A0A1E7Q334_9GAMM</name>
<dbReference type="EMBL" id="MKEK01000001">
    <property type="protein sequence ID" value="OEY68557.1"/>
    <property type="molecule type" value="Genomic_DNA"/>
</dbReference>
<dbReference type="CDD" id="cd09113">
    <property type="entry name" value="PLDc_ymdC_like_2"/>
    <property type="match status" value="1"/>
</dbReference>
<evidence type="ECO:0000313" key="3">
    <source>
        <dbReference type="EMBL" id="OEY68557.1"/>
    </source>
</evidence>
<evidence type="ECO:0000313" key="4">
    <source>
        <dbReference type="Proteomes" id="UP000242258"/>
    </source>
</evidence>
<dbReference type="SUPFAM" id="SSF56024">
    <property type="entry name" value="Phospholipase D/nuclease"/>
    <property type="match status" value="2"/>
</dbReference>
<dbReference type="Pfam" id="PF13091">
    <property type="entry name" value="PLDc_2"/>
    <property type="match status" value="2"/>
</dbReference>
<feature type="domain" description="PLD phosphodiesterase" evidence="2">
    <location>
        <begin position="406"/>
        <end position="433"/>
    </location>
</feature>